<proteinExistence type="predicted"/>
<comment type="caution">
    <text evidence="1">The sequence shown here is derived from an EMBL/GenBank/DDBJ whole genome shotgun (WGS) entry which is preliminary data.</text>
</comment>
<dbReference type="EMBL" id="VSRR010027505">
    <property type="protein sequence ID" value="MPC68225.1"/>
    <property type="molecule type" value="Genomic_DNA"/>
</dbReference>
<reference evidence="1 2" key="1">
    <citation type="submission" date="2019-05" db="EMBL/GenBank/DDBJ databases">
        <title>Another draft genome of Portunus trituberculatus and its Hox gene families provides insights of decapod evolution.</title>
        <authorList>
            <person name="Jeong J.-H."/>
            <person name="Song I."/>
            <person name="Kim S."/>
            <person name="Choi T."/>
            <person name="Kim D."/>
            <person name="Ryu S."/>
            <person name="Kim W."/>
        </authorList>
    </citation>
    <scope>NUCLEOTIDE SEQUENCE [LARGE SCALE GENOMIC DNA]</scope>
    <source>
        <tissue evidence="1">Muscle</tissue>
    </source>
</reference>
<organism evidence="1 2">
    <name type="scientific">Portunus trituberculatus</name>
    <name type="common">Swimming crab</name>
    <name type="synonym">Neptunus trituberculatus</name>
    <dbReference type="NCBI Taxonomy" id="210409"/>
    <lineage>
        <taxon>Eukaryota</taxon>
        <taxon>Metazoa</taxon>
        <taxon>Ecdysozoa</taxon>
        <taxon>Arthropoda</taxon>
        <taxon>Crustacea</taxon>
        <taxon>Multicrustacea</taxon>
        <taxon>Malacostraca</taxon>
        <taxon>Eumalacostraca</taxon>
        <taxon>Eucarida</taxon>
        <taxon>Decapoda</taxon>
        <taxon>Pleocyemata</taxon>
        <taxon>Brachyura</taxon>
        <taxon>Eubrachyura</taxon>
        <taxon>Portunoidea</taxon>
        <taxon>Portunidae</taxon>
        <taxon>Portuninae</taxon>
        <taxon>Portunus</taxon>
    </lineage>
</organism>
<protein>
    <submittedName>
        <fullName evidence="1">Uncharacterized protein</fullName>
    </submittedName>
</protein>
<name>A0A5B7HF96_PORTR</name>
<dbReference type="AlphaFoldDB" id="A0A5B7HF96"/>
<gene>
    <name evidence="1" type="ORF">E2C01_062423</name>
</gene>
<evidence type="ECO:0000313" key="2">
    <source>
        <dbReference type="Proteomes" id="UP000324222"/>
    </source>
</evidence>
<keyword evidence="2" id="KW-1185">Reference proteome</keyword>
<dbReference type="Proteomes" id="UP000324222">
    <property type="component" value="Unassembled WGS sequence"/>
</dbReference>
<sequence>MKLPPAPLLGGCCAGRAEKVHGRIISIHWLLRVISEHLYVFLVFYKILLPGPPLCPFKYLFICSCSPHLPSPSLPLGQVSSYLKHQFQVRLILSLQPRPWCIKLFFTAATLASQPHPYRVLAPLEDCGGKKGRPKDRKK</sequence>
<evidence type="ECO:0000313" key="1">
    <source>
        <dbReference type="EMBL" id="MPC68225.1"/>
    </source>
</evidence>
<accession>A0A5B7HF96</accession>